<dbReference type="EMBL" id="JACJMO010000003">
    <property type="protein sequence ID" value="MBM6856699.1"/>
    <property type="molecule type" value="Genomic_DNA"/>
</dbReference>
<accession>A0AA41D7A1</accession>
<name>A0AA41D7A1_9BACT</name>
<protein>
    <recommendedName>
        <fullName evidence="3">50S ribosomal protein L5</fullName>
    </recommendedName>
</protein>
<sequence length="102" mass="12195">MTQPKFIITLDGYFRLGMVYQHKDLLQAGDQCIGGGYYRFDYVSNRIILDRSSYDFGKPKWHLLDTLKVPSVYRNLRIVYLYDDGYHEDFNVSDELEIEYYD</sequence>
<gene>
    <name evidence="1" type="ORF">H6D15_03660</name>
</gene>
<evidence type="ECO:0008006" key="3">
    <source>
        <dbReference type="Google" id="ProtNLM"/>
    </source>
</evidence>
<evidence type="ECO:0000313" key="1">
    <source>
        <dbReference type="EMBL" id="MBM6856699.1"/>
    </source>
</evidence>
<dbReference type="AlphaFoldDB" id="A0AA41D7A1"/>
<reference evidence="1 2" key="1">
    <citation type="journal article" date="2021" name="Sci. Rep.">
        <title>The distribution of antibiotic resistance genes in chicken gut microbiota commensals.</title>
        <authorList>
            <person name="Juricova H."/>
            <person name="Matiasovicova J."/>
            <person name="Kubasova T."/>
            <person name="Cejkova D."/>
            <person name="Rychlik I."/>
        </authorList>
    </citation>
    <scope>NUCLEOTIDE SEQUENCE [LARGE SCALE GENOMIC DNA]</scope>
    <source>
        <strain evidence="1 2">An421</strain>
    </source>
</reference>
<keyword evidence="2" id="KW-1185">Reference proteome</keyword>
<comment type="caution">
    <text evidence="1">The sequence shown here is derived from an EMBL/GenBank/DDBJ whole genome shotgun (WGS) entry which is preliminary data.</text>
</comment>
<dbReference type="Proteomes" id="UP000698924">
    <property type="component" value="Unassembled WGS sequence"/>
</dbReference>
<proteinExistence type="predicted"/>
<dbReference type="RefSeq" id="WP_021847672.1">
    <property type="nucleotide sequence ID" value="NZ_JAAZTS010000003.1"/>
</dbReference>
<organism evidence="1 2">
    <name type="scientific">Caecibacteroides pullorum</name>
    <dbReference type="NCBI Taxonomy" id="2725562"/>
    <lineage>
        <taxon>Bacteria</taxon>
        <taxon>Pseudomonadati</taxon>
        <taxon>Bacteroidota</taxon>
        <taxon>Bacteroidia</taxon>
        <taxon>Bacteroidales</taxon>
        <taxon>Bacteroidaceae</taxon>
        <taxon>Caecibacteroides</taxon>
    </lineage>
</organism>
<evidence type="ECO:0000313" key="2">
    <source>
        <dbReference type="Proteomes" id="UP000698924"/>
    </source>
</evidence>